<proteinExistence type="inferred from homology"/>
<dbReference type="GO" id="GO:0005886">
    <property type="term" value="C:plasma membrane"/>
    <property type="evidence" value="ECO:0007669"/>
    <property type="project" value="UniProtKB-SubCell"/>
</dbReference>
<comment type="subcellular location">
    <subcellularLocation>
        <location evidence="5">Cell membrane</location>
        <topology evidence="5">Multi-pass membrane protein</topology>
    </subcellularLocation>
    <subcellularLocation>
        <location evidence="1">Membrane</location>
        <topology evidence="1">Multi-pass membrane protein</topology>
    </subcellularLocation>
</comment>
<feature type="transmembrane region" description="Helical" evidence="5">
    <location>
        <begin position="175"/>
        <end position="195"/>
    </location>
</feature>
<protein>
    <recommendedName>
        <fullName evidence="5">Probable membrane transporter protein</fullName>
    </recommendedName>
</protein>
<gene>
    <name evidence="6" type="ORF">CXX69_00090</name>
</gene>
<dbReference type="InterPro" id="IPR051598">
    <property type="entry name" value="TSUP/Inactive_protease-like"/>
</dbReference>
<dbReference type="PANTHER" id="PTHR43701:SF5">
    <property type="entry name" value="MEMBRANE TRANSPORTER PROTEIN-RELATED"/>
    <property type="match status" value="1"/>
</dbReference>
<dbReference type="RefSeq" id="WP_338169802.1">
    <property type="nucleotide sequence ID" value="NZ_JAKUUN010000004.1"/>
</dbReference>
<feature type="transmembrane region" description="Helical" evidence="5">
    <location>
        <begin position="101"/>
        <end position="118"/>
    </location>
</feature>
<sequence length="255" mass="26384">MVSTEFGLILIGLFLVAMLYSSVGHGGGSGYLAVLSLTSYGTMEAEWLKQYAWSLNLIVAGIAFWHYQRAGHHLPKLTLPFVAASIPLAVLGGYMRVGGEIYDVILSIALLWAAWRLLSVRDEGGVGVMGYPSTATALPIGGAIGLASGITGVGGGIFLSPVLMLKKWATPKAAAATAALFIWLNSAAGLAGASLSGQIELDFGVLGSFAVVVMLGGFLGSRLGADVAPQRMVRRLLVAVLVIAAANRILEVAGV</sequence>
<name>A0A2V3HXC2_9ARCH</name>
<keyword evidence="4 5" id="KW-0472">Membrane</keyword>
<dbReference type="Proteomes" id="UP000248161">
    <property type="component" value="Unassembled WGS sequence"/>
</dbReference>
<evidence type="ECO:0000256" key="3">
    <source>
        <dbReference type="ARBA" id="ARBA00022989"/>
    </source>
</evidence>
<evidence type="ECO:0000256" key="5">
    <source>
        <dbReference type="RuleBase" id="RU363041"/>
    </source>
</evidence>
<keyword evidence="5" id="KW-1003">Cell membrane</keyword>
<reference evidence="6 7" key="1">
    <citation type="journal article" date="2015" name="Nat. Commun.">
        <title>Genomic and transcriptomic evidence for scavenging of diverse organic compounds by widespread deep-sea archaea.</title>
        <authorList>
            <person name="Li M."/>
            <person name="Baker B.J."/>
            <person name="Anantharaman K."/>
            <person name="Jain S."/>
            <person name="Breier J.A."/>
            <person name="Dick G.J."/>
        </authorList>
    </citation>
    <scope>NUCLEOTIDE SEQUENCE [LARGE SCALE GENOMIC DNA]</scope>
    <source>
        <strain evidence="6">Cayman_51_deep</strain>
    </source>
</reference>
<keyword evidence="3 5" id="KW-1133">Transmembrane helix</keyword>
<feature type="transmembrane region" description="Helical" evidence="5">
    <location>
        <begin position="50"/>
        <end position="67"/>
    </location>
</feature>
<dbReference type="PANTHER" id="PTHR43701">
    <property type="entry name" value="MEMBRANE TRANSPORTER PROTEIN MJ0441-RELATED"/>
    <property type="match status" value="1"/>
</dbReference>
<dbReference type="Pfam" id="PF01925">
    <property type="entry name" value="TauE"/>
    <property type="match status" value="1"/>
</dbReference>
<dbReference type="EMBL" id="PSPG01000001">
    <property type="protein sequence ID" value="PXF22381.1"/>
    <property type="molecule type" value="Genomic_DNA"/>
</dbReference>
<accession>A0A2V3HXC2</accession>
<organism evidence="6 7">
    <name type="scientific">Candidatus Thalassarchaeum betae</name>
    <dbReference type="NCBI Taxonomy" id="2599289"/>
    <lineage>
        <taxon>Archaea</taxon>
        <taxon>Methanobacteriati</taxon>
        <taxon>Thermoplasmatota</taxon>
        <taxon>Candidatus Poseidoniia</taxon>
        <taxon>Candidatus Poseidoniales</taxon>
        <taxon>Candidatus Thalassarchaeaceae</taxon>
        <taxon>Candidatus Thalassarchaeum</taxon>
    </lineage>
</organism>
<dbReference type="AlphaFoldDB" id="A0A2V3HXC2"/>
<evidence type="ECO:0000313" key="7">
    <source>
        <dbReference type="Proteomes" id="UP000248161"/>
    </source>
</evidence>
<feature type="transmembrane region" description="Helical" evidence="5">
    <location>
        <begin position="138"/>
        <end position="163"/>
    </location>
</feature>
<evidence type="ECO:0000256" key="4">
    <source>
        <dbReference type="ARBA" id="ARBA00023136"/>
    </source>
</evidence>
<evidence type="ECO:0000256" key="2">
    <source>
        <dbReference type="ARBA" id="ARBA00022692"/>
    </source>
</evidence>
<evidence type="ECO:0000256" key="1">
    <source>
        <dbReference type="ARBA" id="ARBA00004141"/>
    </source>
</evidence>
<keyword evidence="2 5" id="KW-0812">Transmembrane</keyword>
<evidence type="ECO:0000313" key="6">
    <source>
        <dbReference type="EMBL" id="PXF22381.1"/>
    </source>
</evidence>
<feature type="transmembrane region" description="Helical" evidence="5">
    <location>
        <begin position="201"/>
        <end position="220"/>
    </location>
</feature>
<dbReference type="InterPro" id="IPR002781">
    <property type="entry name" value="TM_pro_TauE-like"/>
</dbReference>
<comment type="caution">
    <text evidence="6">The sequence shown here is derived from an EMBL/GenBank/DDBJ whole genome shotgun (WGS) entry which is preliminary data.</text>
</comment>
<comment type="similarity">
    <text evidence="5">Belongs to the 4-toluene sulfonate uptake permease (TSUP) (TC 2.A.102) family.</text>
</comment>